<sequence length="60" mass="6329">MQTSRDDALSPATDVGTGQSVLSLEVLSERLHELSQIGCGPCDEPDDFALINVEAHSCGL</sequence>
<proteinExistence type="predicted"/>
<reference evidence="1" key="2">
    <citation type="submission" date="2015-07" db="EMBL/GenBank/DDBJ databases">
        <title>Plasmids, circular viruses and viroids from rat gut.</title>
        <authorList>
            <person name="Jorgensen T.J."/>
            <person name="Hansen M.A."/>
            <person name="Xu Z."/>
            <person name="Tabak M.A."/>
            <person name="Sorensen S.J."/>
            <person name="Hansen L.H."/>
        </authorList>
    </citation>
    <scope>NUCLEOTIDE SEQUENCE</scope>
    <source>
        <strain evidence="1">RGFK0909</strain>
    </source>
</reference>
<accession>A0A0H5Q2G4</accession>
<reference evidence="1" key="1">
    <citation type="submission" date="2015-06" db="EMBL/GenBank/DDBJ databases">
        <authorList>
            <person name="Joergensen T."/>
        </authorList>
    </citation>
    <scope>NUCLEOTIDE SEQUENCE</scope>
    <source>
        <strain evidence="1">RGFK0909</strain>
    </source>
</reference>
<name>A0A0H5Q2G4_9ZZZZ</name>
<organism evidence="1">
    <name type="scientific">uncultured prokaryote</name>
    <dbReference type="NCBI Taxonomy" id="198431"/>
    <lineage>
        <taxon>unclassified sequences</taxon>
        <taxon>environmental samples</taxon>
    </lineage>
</organism>
<protein>
    <submittedName>
        <fullName evidence="1">Uncharacterized protein</fullName>
    </submittedName>
</protein>
<dbReference type="EMBL" id="LN853509">
    <property type="protein sequence ID" value="CRY96078.1"/>
    <property type="molecule type" value="Genomic_DNA"/>
</dbReference>
<dbReference type="AlphaFoldDB" id="A0A0H5Q2G4"/>
<evidence type="ECO:0000313" key="1">
    <source>
        <dbReference type="EMBL" id="CRY96078.1"/>
    </source>
</evidence>